<evidence type="ECO:0000259" key="2">
    <source>
        <dbReference type="PROSITE" id="PS50181"/>
    </source>
</evidence>
<feature type="domain" description="F-box" evidence="2">
    <location>
        <begin position="55"/>
        <end position="92"/>
    </location>
</feature>
<proteinExistence type="predicted"/>
<protein>
    <recommendedName>
        <fullName evidence="2">F-box domain-containing protein</fullName>
    </recommendedName>
</protein>
<dbReference type="PROSITE" id="PS50181">
    <property type="entry name" value="FBOX"/>
    <property type="match status" value="1"/>
</dbReference>
<organism evidence="3 4">
    <name type="scientific">Gonapodya prolifera (strain JEL478)</name>
    <name type="common">Monoblepharis prolifera</name>
    <dbReference type="NCBI Taxonomy" id="1344416"/>
    <lineage>
        <taxon>Eukaryota</taxon>
        <taxon>Fungi</taxon>
        <taxon>Fungi incertae sedis</taxon>
        <taxon>Chytridiomycota</taxon>
        <taxon>Chytridiomycota incertae sedis</taxon>
        <taxon>Monoblepharidomycetes</taxon>
        <taxon>Monoblepharidales</taxon>
        <taxon>Gonapodyaceae</taxon>
        <taxon>Gonapodya</taxon>
    </lineage>
</organism>
<sequence length="180" mass="19271">MHLIYIDKSTFHFDTNKTGISLLSRSSVPFPVVSDVPKRYRDTFNLPGYLTMSSVPSVSTLPLEILQSIASLLPVGAIIHLSFTCRRLRSIVGLPIGVQSAGLLGSRSKLHRLGQHGVRSPCGAVDCTDVEMRCRKGEVPVDGGNVGDEVRRDSGDDVDDVSRAAGATDPSPVVSTIQKG</sequence>
<dbReference type="AlphaFoldDB" id="A0A139AB81"/>
<dbReference type="InterPro" id="IPR001810">
    <property type="entry name" value="F-box_dom"/>
</dbReference>
<dbReference type="Gene3D" id="1.20.1280.50">
    <property type="match status" value="1"/>
</dbReference>
<evidence type="ECO:0000313" key="4">
    <source>
        <dbReference type="Proteomes" id="UP000070544"/>
    </source>
</evidence>
<dbReference type="InterPro" id="IPR036047">
    <property type="entry name" value="F-box-like_dom_sf"/>
</dbReference>
<keyword evidence="4" id="KW-1185">Reference proteome</keyword>
<accession>A0A139AB81</accession>
<dbReference type="Pfam" id="PF00646">
    <property type="entry name" value="F-box"/>
    <property type="match status" value="1"/>
</dbReference>
<dbReference type="Proteomes" id="UP000070544">
    <property type="component" value="Unassembled WGS sequence"/>
</dbReference>
<evidence type="ECO:0000256" key="1">
    <source>
        <dbReference type="SAM" id="MobiDB-lite"/>
    </source>
</evidence>
<dbReference type="CDD" id="cd09917">
    <property type="entry name" value="F-box_SF"/>
    <property type="match status" value="1"/>
</dbReference>
<feature type="region of interest" description="Disordered" evidence="1">
    <location>
        <begin position="141"/>
        <end position="180"/>
    </location>
</feature>
<dbReference type="SUPFAM" id="SSF81383">
    <property type="entry name" value="F-box domain"/>
    <property type="match status" value="1"/>
</dbReference>
<dbReference type="EMBL" id="KQ965771">
    <property type="protein sequence ID" value="KXS14082.1"/>
    <property type="molecule type" value="Genomic_DNA"/>
</dbReference>
<name>A0A139AB81_GONPJ</name>
<evidence type="ECO:0000313" key="3">
    <source>
        <dbReference type="EMBL" id="KXS14082.1"/>
    </source>
</evidence>
<reference evidence="3 4" key="1">
    <citation type="journal article" date="2015" name="Genome Biol. Evol.">
        <title>Phylogenomic analyses indicate that early fungi evolved digesting cell walls of algal ancestors of land plants.</title>
        <authorList>
            <person name="Chang Y."/>
            <person name="Wang S."/>
            <person name="Sekimoto S."/>
            <person name="Aerts A.L."/>
            <person name="Choi C."/>
            <person name="Clum A."/>
            <person name="LaButti K.M."/>
            <person name="Lindquist E.A."/>
            <person name="Yee Ngan C."/>
            <person name="Ohm R.A."/>
            <person name="Salamov A.A."/>
            <person name="Grigoriev I.V."/>
            <person name="Spatafora J.W."/>
            <person name="Berbee M.L."/>
        </authorList>
    </citation>
    <scope>NUCLEOTIDE SEQUENCE [LARGE SCALE GENOMIC DNA]</scope>
    <source>
        <strain evidence="3 4">JEL478</strain>
    </source>
</reference>
<gene>
    <name evidence="3" type="ORF">M427DRAFT_354386</name>
</gene>